<evidence type="ECO:0000256" key="1">
    <source>
        <dbReference type="SAM" id="SignalP"/>
    </source>
</evidence>
<proteinExistence type="predicted"/>
<evidence type="ECO:0000313" key="4">
    <source>
        <dbReference type="Proteomes" id="UP000185003"/>
    </source>
</evidence>
<dbReference type="Pfam" id="PF19404">
    <property type="entry name" value="DUF5977"/>
    <property type="match status" value="3"/>
</dbReference>
<feature type="domain" description="DUF5977" evidence="2">
    <location>
        <begin position="1216"/>
        <end position="1279"/>
    </location>
</feature>
<dbReference type="Proteomes" id="UP000185003">
    <property type="component" value="Unassembled WGS sequence"/>
</dbReference>
<evidence type="ECO:0000259" key="2">
    <source>
        <dbReference type="Pfam" id="PF19404"/>
    </source>
</evidence>
<dbReference type="RefSeq" id="WP_074238806.1">
    <property type="nucleotide sequence ID" value="NZ_FSRA01000001.1"/>
</dbReference>
<feature type="signal peptide" evidence="1">
    <location>
        <begin position="1"/>
        <end position="19"/>
    </location>
</feature>
<accession>A0A1N6EKV9</accession>
<keyword evidence="1" id="KW-0732">Signal</keyword>
<dbReference type="STRING" id="536979.SAMN04488055_1682"/>
<dbReference type="OrthoDB" id="680656at2"/>
<gene>
    <name evidence="3" type="ORF">SAMN04488055_1682</name>
</gene>
<dbReference type="EMBL" id="FSRA01000001">
    <property type="protein sequence ID" value="SIN83620.1"/>
    <property type="molecule type" value="Genomic_DNA"/>
</dbReference>
<sequence>MKKLLLVIAALASLVFSYGQDKKGKVIPPSPQTAEFTKYINYNVSAYNGLPEISIPLYNIELKGVSIPINLSYHASGIKLGQTNGEVGVGWSLNPGYRISRSVYGRPDELFSKPTSASVTDSLNYYQGDAFRTDKFVSKFQFEFGDDYSPKPYNDEKADGEYDIFNFSLPTESGSFVINDRTNKTVQIIERSNIQFNYDLGLIGNINGITRFRVKDESGIKYSFGATASGGAGVFETSNLQYGGYLATAWALRDLETPTGDKVSFSYTLGSTGGYRHDLRTFTFTTAVLCNPMAAGLIHDDDVGINTAYTTFFNQEISTDKEIVKFYRRTGTNLLDTIKVYDYDNVKIKSIRFYYSDNSLHTFLDSVVIRDRNDKAVEVYRFDYYFRNIAWDGLTADEWGYYLEGDYRLVYHDQFKTDKLSYQYNDTSTGHPVDVAVGQYLTQRIRRDVVLYTPNYFSLKKITYPTGGSTEYTYESNQYMGIGNQNHQGGGLRIKEIHSKDLVNDKTLTKKYTYGVNENGNGIPQLQMNYTMFARKILSFVHDPAMSEIAHANPRVTVLYGTSPSGDIDAGGFIGSYVVYPEVNEYMMGGSDIQETHHGKIKYYYAILNTYNAAGISRGPRVGGECLTDETADYTTLYVTNYAYWNRPLLYEKQYFEYKNNAFNKIRKEEFSYMPSNQFSLTGFKVKPYATSPEFEPVTGALNRYYSFIPSFYEFGTYTITGGKWQMTGKKATLYSGVDSIINTIEYAYNDKGYLASEQASTSKDLVITEYTYPSDLSDPASTSDLNKSVLLLKEYNMLGTVLEKRTYRKKVNEPAKWLVNSSFTRYKKDQLVPAQILTTENASLTNTFVPVSVNSANVVLDPTYKSDKNFDSYDLTGNILETHKENDLFESYIWSYKGQYPVARISNARQNQVAYTSFEADGKGNWSYSAVGQEDATAPTGEKVLSLTGTITSNTLPSGNYIVTYWGKGGSILANGVSGTAIATTNGWTLYKHLLNSTTGVTISGSGLIDELRLYPSGAQMNTYTYEPLVGMSSEMNVEGRATYYEYDAYNRLKVIRDKDRNIQKVMDYQYVELPSLTGTIYYSSSYSDYFTRNNCASGLVTAPVIYTVPTGKYTAGTQAAADALAQADLTANGQAYANAYGVCVSAFYNVSMHQGFTRNNCGTNSVGSYVIYSVPANTYSSQISQADANAQAQADINANGQTYANTHGTCQTTYFNVYKGQTFVRNNCGSGFIGDTLIYEVNAGKYSSTISQVDADAKADNEITTSGQTYANANLECLSTTINFKIETESAWLGGRIYQVDFYRPNGTVYSIYPDAFGANVQNFSMPAGFYYKALIYINSADSDYTGSVYFSNSSLTCKVLENGPSSGAVVQFTELNLKGYSGANIGFTISTSPCN</sequence>
<name>A0A1N6EKV9_9BACT</name>
<feature type="chain" id="PRO_5013360207" evidence="1">
    <location>
        <begin position="20"/>
        <end position="1398"/>
    </location>
</feature>
<protein>
    <submittedName>
        <fullName evidence="3">YD repeat-containing protein</fullName>
    </submittedName>
</protein>
<feature type="domain" description="DUF5977" evidence="2">
    <location>
        <begin position="1083"/>
        <end position="1146"/>
    </location>
</feature>
<organism evidence="3 4">
    <name type="scientific">Chitinophaga niabensis</name>
    <dbReference type="NCBI Taxonomy" id="536979"/>
    <lineage>
        <taxon>Bacteria</taxon>
        <taxon>Pseudomonadati</taxon>
        <taxon>Bacteroidota</taxon>
        <taxon>Chitinophagia</taxon>
        <taxon>Chitinophagales</taxon>
        <taxon>Chitinophagaceae</taxon>
        <taxon>Chitinophaga</taxon>
    </lineage>
</organism>
<reference evidence="4" key="1">
    <citation type="submission" date="2016-11" db="EMBL/GenBank/DDBJ databases">
        <authorList>
            <person name="Varghese N."/>
            <person name="Submissions S."/>
        </authorList>
    </citation>
    <scope>NUCLEOTIDE SEQUENCE [LARGE SCALE GENOMIC DNA]</scope>
    <source>
        <strain evidence="4">DSM 24787</strain>
    </source>
</reference>
<evidence type="ECO:0000313" key="3">
    <source>
        <dbReference type="EMBL" id="SIN83620.1"/>
    </source>
</evidence>
<dbReference type="InterPro" id="IPR046020">
    <property type="entry name" value="DUF5977"/>
</dbReference>
<keyword evidence="4" id="KW-1185">Reference proteome</keyword>
<feature type="domain" description="DUF5977" evidence="2">
    <location>
        <begin position="1149"/>
        <end position="1212"/>
    </location>
</feature>